<dbReference type="OrthoDB" id="196705at2"/>
<dbReference type="AlphaFoldDB" id="A0A556QPL9"/>
<keyword evidence="2" id="KW-1185">Reference proteome</keyword>
<accession>A0A556QPL9</accession>
<reference evidence="1 2" key="1">
    <citation type="submission" date="2019-07" db="EMBL/GenBank/DDBJ databases">
        <title>Description of 53C-WASEF.</title>
        <authorList>
            <person name="Pitt A."/>
            <person name="Hahn M.W."/>
        </authorList>
    </citation>
    <scope>NUCLEOTIDE SEQUENCE [LARGE SCALE GENOMIC DNA]</scope>
    <source>
        <strain evidence="1 2">53C-WASEF</strain>
    </source>
</reference>
<proteinExistence type="predicted"/>
<organism evidence="1 2">
    <name type="scientific">Rariglobus hedericola</name>
    <dbReference type="NCBI Taxonomy" id="2597822"/>
    <lineage>
        <taxon>Bacteria</taxon>
        <taxon>Pseudomonadati</taxon>
        <taxon>Verrucomicrobiota</taxon>
        <taxon>Opitutia</taxon>
        <taxon>Opitutales</taxon>
        <taxon>Opitutaceae</taxon>
        <taxon>Rariglobus</taxon>
    </lineage>
</organism>
<evidence type="ECO:0000313" key="2">
    <source>
        <dbReference type="Proteomes" id="UP000315648"/>
    </source>
</evidence>
<sequence length="129" mass="14403">MSDLLRDHLQICDELHQLALEENRFLKQHQRVPDLALLQRHQALVDRLEASLAGLRTGAASAIPADPEARASRAAVVEQARGRLLQILHLQRENEQLVLRHSLGPARTVAPVTPPPASRLQKLYEQHSG</sequence>
<dbReference type="EMBL" id="VMBG01000001">
    <property type="protein sequence ID" value="TSJ78593.1"/>
    <property type="molecule type" value="Genomic_DNA"/>
</dbReference>
<comment type="caution">
    <text evidence="1">The sequence shown here is derived from an EMBL/GenBank/DDBJ whole genome shotgun (WGS) entry which is preliminary data.</text>
</comment>
<gene>
    <name evidence="1" type="ORF">FPL22_04635</name>
</gene>
<dbReference type="RefSeq" id="WP_144228934.1">
    <property type="nucleotide sequence ID" value="NZ_CBCRVV010000002.1"/>
</dbReference>
<name>A0A556QPL9_9BACT</name>
<evidence type="ECO:0008006" key="3">
    <source>
        <dbReference type="Google" id="ProtNLM"/>
    </source>
</evidence>
<protein>
    <recommendedName>
        <fullName evidence="3">Flagellar protein FlgN</fullName>
    </recommendedName>
</protein>
<evidence type="ECO:0000313" key="1">
    <source>
        <dbReference type="EMBL" id="TSJ78593.1"/>
    </source>
</evidence>
<dbReference type="Proteomes" id="UP000315648">
    <property type="component" value="Unassembled WGS sequence"/>
</dbReference>